<dbReference type="GO" id="GO:0003677">
    <property type="term" value="F:DNA binding"/>
    <property type="evidence" value="ECO:0007669"/>
    <property type="project" value="UniProtKB-UniRule"/>
</dbReference>
<reference evidence="8 9" key="1">
    <citation type="submission" date="2018-08" db="EMBL/GenBank/DDBJ databases">
        <title>Verrucosispora craniellae sp. nov., isolated from a marine sponge in the South China Sea.</title>
        <authorList>
            <person name="Li L."/>
            <person name="Lin H.W."/>
        </authorList>
    </citation>
    <scope>NUCLEOTIDE SEQUENCE [LARGE SCALE GENOMIC DNA]</scope>
    <source>
        <strain evidence="8 9">LHW63014</strain>
    </source>
</reference>
<dbReference type="InterPro" id="IPR029494">
    <property type="entry name" value="DarT"/>
</dbReference>
<proteinExistence type="inferred from homology"/>
<keyword evidence="4 6" id="KW-0548">Nucleotidyltransferase</keyword>
<dbReference type="PROSITE" id="PS52018">
    <property type="entry name" value="DART"/>
    <property type="match status" value="1"/>
</dbReference>
<keyword evidence="3 6" id="KW-0808">Transferase</keyword>
<feature type="active site" evidence="6">
    <location>
        <position position="172"/>
    </location>
</feature>
<evidence type="ECO:0000256" key="5">
    <source>
        <dbReference type="ARBA" id="ARBA00023125"/>
    </source>
</evidence>
<evidence type="ECO:0000256" key="3">
    <source>
        <dbReference type="ARBA" id="ARBA00022679"/>
    </source>
</evidence>
<dbReference type="EMBL" id="QVFU01000017">
    <property type="protein sequence ID" value="RFS45350.1"/>
    <property type="molecule type" value="Genomic_DNA"/>
</dbReference>
<comment type="caution">
    <text evidence="6">Lacks conserved residue(s) required for the propagation of feature annotation.</text>
</comment>
<evidence type="ECO:0000256" key="1">
    <source>
        <dbReference type="ARBA" id="ARBA00022649"/>
    </source>
</evidence>
<organism evidence="8 9">
    <name type="scientific">Micromonospora craniellae</name>
    <dbReference type="NCBI Taxonomy" id="2294034"/>
    <lineage>
        <taxon>Bacteria</taxon>
        <taxon>Bacillati</taxon>
        <taxon>Actinomycetota</taxon>
        <taxon>Actinomycetes</taxon>
        <taxon>Micromonosporales</taxon>
        <taxon>Micromonosporaceae</taxon>
        <taxon>Micromonospora</taxon>
    </lineage>
</organism>
<keyword evidence="1 6" id="KW-1277">Toxin-antitoxin system</keyword>
<keyword evidence="5 6" id="KW-0238">DNA-binding</keyword>
<evidence type="ECO:0000313" key="9">
    <source>
        <dbReference type="Proteomes" id="UP000262621"/>
    </source>
</evidence>
<dbReference type="GO" id="GO:0016757">
    <property type="term" value="F:glycosyltransferase activity"/>
    <property type="evidence" value="ECO:0007669"/>
    <property type="project" value="UniProtKB-UniRule"/>
</dbReference>
<feature type="domain" description="DarT" evidence="7">
    <location>
        <begin position="11"/>
        <end position="220"/>
    </location>
</feature>
<keyword evidence="9" id="KW-1185">Reference proteome</keyword>
<comment type="similarity">
    <text evidence="6">Belongs to the DarT ADP-ribosyltransferase family.</text>
</comment>
<feature type="binding site" evidence="6">
    <location>
        <begin position="15"/>
        <end position="17"/>
    </location>
    <ligand>
        <name>NAD(+)</name>
        <dbReference type="ChEBI" id="CHEBI:57540"/>
    </ligand>
</feature>
<dbReference type="GO" id="GO:0016779">
    <property type="term" value="F:nucleotidyltransferase activity"/>
    <property type="evidence" value="ECO:0007669"/>
    <property type="project" value="UniProtKB-UniRule"/>
</dbReference>
<dbReference type="AlphaFoldDB" id="A0A372FXY5"/>
<accession>A0A372FXY5</accession>
<name>A0A372FXY5_9ACTN</name>
<sequence length="227" mass="25916">MVANTERPRPTTIMHFTHIDNLPRVVKAGRLFSDTSVGPQLATNVGAAEIKARRRHRPVPCPPYGFVADYVPFYFAPRSPMMYRIACDHRDGKLGCYPGGDDPLVYLVSSAEQVHAARLSWVASDGNCAVGLTTFTTVLGELATLVDWPLMRARFWRDGDEDMDRMRRRAAEFLVHREFPLSLLAGYVVRTMDRQEQVRQVFRDAGMIEPYVDVRPDWYYGYKRGEV</sequence>
<evidence type="ECO:0000313" key="8">
    <source>
        <dbReference type="EMBL" id="RFS45350.1"/>
    </source>
</evidence>
<comment type="catalytic activity">
    <reaction evidence="6">
        <text>a thymidine in DNA + NAD(+) = an N-(ADP-alpha-D-ribosyl)-thymidine in DNA + nicotinamide + H(+)</text>
        <dbReference type="Rhea" id="RHEA:71651"/>
        <dbReference type="Rhea" id="RHEA-COMP:13556"/>
        <dbReference type="Rhea" id="RHEA-COMP:18051"/>
        <dbReference type="ChEBI" id="CHEBI:15378"/>
        <dbReference type="ChEBI" id="CHEBI:17154"/>
        <dbReference type="ChEBI" id="CHEBI:57540"/>
        <dbReference type="ChEBI" id="CHEBI:137386"/>
        <dbReference type="ChEBI" id="CHEBI:191199"/>
    </reaction>
</comment>
<evidence type="ECO:0000259" key="7">
    <source>
        <dbReference type="PROSITE" id="PS52018"/>
    </source>
</evidence>
<evidence type="ECO:0000256" key="2">
    <source>
        <dbReference type="ARBA" id="ARBA00022676"/>
    </source>
</evidence>
<comment type="caution">
    <text evidence="8">The sequence shown here is derived from an EMBL/GenBank/DDBJ whole genome shotgun (WGS) entry which is preliminary data.</text>
</comment>
<feature type="active site" description="Proton acceptor" evidence="6">
    <location>
        <position position="54"/>
    </location>
</feature>
<keyword evidence="2 6" id="KW-0328">Glycosyltransferase</keyword>
<evidence type="ECO:0000256" key="4">
    <source>
        <dbReference type="ARBA" id="ARBA00022695"/>
    </source>
</evidence>
<dbReference type="Pfam" id="PF14487">
    <property type="entry name" value="DarT"/>
    <property type="match status" value="1"/>
</dbReference>
<gene>
    <name evidence="8" type="ORF">D0Q02_16935</name>
</gene>
<feature type="binding site" evidence="6">
    <location>
        <position position="54"/>
    </location>
    <ligand>
        <name>NAD(+)</name>
        <dbReference type="ChEBI" id="CHEBI:57540"/>
    </ligand>
</feature>
<evidence type="ECO:0000256" key="6">
    <source>
        <dbReference type="PROSITE-ProRule" id="PRU01362"/>
    </source>
</evidence>
<protein>
    <submittedName>
        <fullName evidence="8">DUF4433 domain-containing protein</fullName>
    </submittedName>
</protein>
<dbReference type="Proteomes" id="UP000262621">
    <property type="component" value="Unassembled WGS sequence"/>
</dbReference>